<evidence type="ECO:0000313" key="2">
    <source>
        <dbReference type="EMBL" id="GEL17507.1"/>
    </source>
</evidence>
<proteinExistence type="predicted"/>
<keyword evidence="1" id="KW-0472">Membrane</keyword>
<dbReference type="RefSeq" id="WP_028928888.1">
    <property type="nucleotide sequence ID" value="NZ_AUII01000002.1"/>
</dbReference>
<comment type="caution">
    <text evidence="2">The sequence shown here is derived from an EMBL/GenBank/DDBJ whole genome shotgun (WGS) entry which is preliminary data.</text>
</comment>
<dbReference type="STRING" id="1123024.GCA_000423625_00717"/>
<keyword evidence="3" id="KW-1185">Reference proteome</keyword>
<keyword evidence="1" id="KW-1133">Transmembrane helix</keyword>
<evidence type="ECO:0000313" key="3">
    <source>
        <dbReference type="Proteomes" id="UP000321328"/>
    </source>
</evidence>
<feature type="transmembrane region" description="Helical" evidence="1">
    <location>
        <begin position="31"/>
        <end position="52"/>
    </location>
</feature>
<evidence type="ECO:0000256" key="1">
    <source>
        <dbReference type="SAM" id="Phobius"/>
    </source>
</evidence>
<accession>A0A511CYG6</accession>
<keyword evidence="1" id="KW-0812">Transmembrane</keyword>
<dbReference type="EMBL" id="BJVI01000009">
    <property type="protein sequence ID" value="GEL17507.1"/>
    <property type="molecule type" value="Genomic_DNA"/>
</dbReference>
<reference evidence="2 3" key="1">
    <citation type="submission" date="2019-07" db="EMBL/GenBank/DDBJ databases">
        <title>Whole genome shotgun sequence of Pseudonocardia asaccharolytica NBRC 16224.</title>
        <authorList>
            <person name="Hosoyama A."/>
            <person name="Uohara A."/>
            <person name="Ohji S."/>
            <person name="Ichikawa N."/>
        </authorList>
    </citation>
    <scope>NUCLEOTIDE SEQUENCE [LARGE SCALE GENOMIC DNA]</scope>
    <source>
        <strain evidence="2 3">NBRC 16224</strain>
    </source>
</reference>
<dbReference type="Proteomes" id="UP000321328">
    <property type="component" value="Unassembled WGS sequence"/>
</dbReference>
<protein>
    <submittedName>
        <fullName evidence="2">Uncharacterized protein</fullName>
    </submittedName>
</protein>
<organism evidence="2 3">
    <name type="scientific">Pseudonocardia asaccharolytica DSM 44247 = NBRC 16224</name>
    <dbReference type="NCBI Taxonomy" id="1123024"/>
    <lineage>
        <taxon>Bacteria</taxon>
        <taxon>Bacillati</taxon>
        <taxon>Actinomycetota</taxon>
        <taxon>Actinomycetes</taxon>
        <taxon>Pseudonocardiales</taxon>
        <taxon>Pseudonocardiaceae</taxon>
        <taxon>Pseudonocardia</taxon>
    </lineage>
</organism>
<dbReference type="AlphaFoldDB" id="A0A511CYG6"/>
<dbReference type="OrthoDB" id="3579664at2"/>
<name>A0A511CYG6_9PSEU</name>
<sequence>MRPVFDGHHHHHHHHGFDGPVFGDGSGLHQLFGWLPVLPGALLALAVVLLLLRGLAAAPGGSADGPRQALDPIRTRWRAAARAYAATAREFAAYECDPGAVLRRPELADVSRPATGRFVDAFAEAGALATDDYPGAGHAQRFIDAAERAQRAWQAAQEAAERARTARFAPGERALLDQVTALLAVAGDTEHEDERRSAYQRARHRLVELERRTGWRLPRQASGVLERGARGMLTQRPA</sequence>
<gene>
    <name evidence="2" type="ORF">PA7_13440</name>
</gene>